<geneLocation type="plasmid" evidence="2 3">
    <name>pROB01</name>
</geneLocation>
<evidence type="ECO:0000313" key="3">
    <source>
        <dbReference type="Proteomes" id="UP000002212"/>
    </source>
</evidence>
<accession>C1BD85</accession>
<keyword evidence="2" id="KW-0614">Plasmid</keyword>
<feature type="domain" description="DinB-like" evidence="1">
    <location>
        <begin position="25"/>
        <end position="183"/>
    </location>
</feature>
<evidence type="ECO:0000313" key="2">
    <source>
        <dbReference type="EMBL" id="BAH55829.1"/>
    </source>
</evidence>
<dbReference type="KEGG" id="rop:ROP_pROB01-03300"/>
<organism evidence="2 3">
    <name type="scientific">Rhodococcus opacus (strain B4)</name>
    <dbReference type="NCBI Taxonomy" id="632772"/>
    <lineage>
        <taxon>Bacteria</taxon>
        <taxon>Bacillati</taxon>
        <taxon>Actinomycetota</taxon>
        <taxon>Actinomycetes</taxon>
        <taxon>Mycobacteriales</taxon>
        <taxon>Nocardiaceae</taxon>
        <taxon>Rhodococcus</taxon>
    </lineage>
</organism>
<evidence type="ECO:0000259" key="1">
    <source>
        <dbReference type="Pfam" id="PF12867"/>
    </source>
</evidence>
<dbReference type="Gene3D" id="1.20.120.450">
    <property type="entry name" value="dinb family like domain"/>
    <property type="match status" value="1"/>
</dbReference>
<dbReference type="PATRIC" id="fig|632772.20.peg.8066"/>
<dbReference type="HOGENOM" id="CLU_1494681_0_0_11"/>
<dbReference type="SUPFAM" id="SSF109854">
    <property type="entry name" value="DinB/YfiT-like putative metalloenzymes"/>
    <property type="match status" value="1"/>
</dbReference>
<protein>
    <recommendedName>
        <fullName evidence="1">DinB-like domain-containing protein</fullName>
    </recommendedName>
</protein>
<reference evidence="2 3" key="1">
    <citation type="submission" date="2009-03" db="EMBL/GenBank/DDBJ databases">
        <title>Comparison of the complete genome sequences of Rhodococcus erythropolis PR4 and Rhodococcus opacus B4.</title>
        <authorList>
            <person name="Takarada H."/>
            <person name="Sekine M."/>
            <person name="Hosoyama A."/>
            <person name="Yamada R."/>
            <person name="Fujisawa T."/>
            <person name="Omata S."/>
            <person name="Shimizu A."/>
            <person name="Tsukatani N."/>
            <person name="Tanikawa S."/>
            <person name="Fujita N."/>
            <person name="Harayama S."/>
        </authorList>
    </citation>
    <scope>NUCLEOTIDE SEQUENCE [LARGE SCALE GENOMIC DNA]</scope>
    <source>
        <strain evidence="2 3">B4</strain>
        <plasmid evidence="2 3">pROB01</plasmid>
    </source>
</reference>
<dbReference type="AlphaFoldDB" id="C1BD85"/>
<dbReference type="InterPro" id="IPR024775">
    <property type="entry name" value="DinB-like"/>
</dbReference>
<dbReference type="EMBL" id="AP011116">
    <property type="protein sequence ID" value="BAH55829.1"/>
    <property type="molecule type" value="Genomic_DNA"/>
</dbReference>
<proteinExistence type="predicted"/>
<dbReference type="InterPro" id="IPR034660">
    <property type="entry name" value="DinB/YfiT-like"/>
</dbReference>
<sequence length="186" mass="21912">MLRRSQARAVMSRSKRVDRREIAGEFERVRAEFHRLVGGASSEGFDRPSEGTRWTNEQLLFHMVFGYMVVRRLLILVRLLGRLPDGVSRRFAAAQNASTRLFDEVNYRGTCQAARVFNRHRMVRQCDKVIDSLLRSLAAEAENDLQRGMHFPGRWDPFFADYMTLEDLYRYPAQHFDFHRRQLTLD</sequence>
<name>C1BD85_RHOOB</name>
<gene>
    <name evidence="2" type="ordered locus">ROP_pROB01-03300</name>
</gene>
<dbReference type="Pfam" id="PF12867">
    <property type="entry name" value="DinB_2"/>
    <property type="match status" value="1"/>
</dbReference>
<dbReference type="Proteomes" id="UP000002212">
    <property type="component" value="Plasmid pROB01"/>
</dbReference>